<dbReference type="Proteomes" id="UP000563853">
    <property type="component" value="Unassembled WGS sequence"/>
</dbReference>
<evidence type="ECO:0000313" key="1">
    <source>
        <dbReference type="EMBL" id="NME42854.1"/>
    </source>
</evidence>
<gene>
    <name evidence="1" type="ORF">HF863_08775</name>
</gene>
<dbReference type="RefSeq" id="WP_170091959.1">
    <property type="nucleotide sequence ID" value="NZ_JABAFP010000038.1"/>
</dbReference>
<dbReference type="AlphaFoldDB" id="A0A848C2U8"/>
<proteinExistence type="predicted"/>
<sequence length="152" mass="17636">MDLINLFPVLDEQATAAKVRSFFAKDFERLLRLADEQPSFFRSPSYDGMPKSPSVTNHQEEVAVDWLTSDSLLAKSILKDVDTAITHCTYLNQTILFYRYIKCWPDWKVAQKVQYSTTRYTELKVVALVEFAERLCVQKNHVDLRILKSVKV</sequence>
<dbReference type="InterPro" id="IPR006524">
    <property type="entry name" value="ArpU-like"/>
</dbReference>
<reference evidence="1 2" key="1">
    <citation type="submission" date="2020-04" db="EMBL/GenBank/DDBJ databases">
        <authorList>
            <person name="Hitch T.C.A."/>
            <person name="Wylensek D."/>
            <person name="Clavel T."/>
        </authorList>
    </citation>
    <scope>NUCLEOTIDE SEQUENCE [LARGE SCALE GENOMIC DNA]</scope>
    <source>
        <strain evidence="1 2">WCA-389-WT-5H1</strain>
    </source>
</reference>
<dbReference type="NCBIfam" id="TIGR01637">
    <property type="entry name" value="phage_arpU"/>
    <property type="match status" value="1"/>
</dbReference>
<name>A0A848C2U8_9LACO</name>
<comment type="caution">
    <text evidence="1">The sequence shown here is derived from an EMBL/GenBank/DDBJ whole genome shotgun (WGS) entry which is preliminary data.</text>
</comment>
<evidence type="ECO:0000313" key="2">
    <source>
        <dbReference type="Proteomes" id="UP000563853"/>
    </source>
</evidence>
<accession>A0A848C2U8</accession>
<organism evidence="1 2">
    <name type="scientific">Ligilactobacillus agilis</name>
    <dbReference type="NCBI Taxonomy" id="1601"/>
    <lineage>
        <taxon>Bacteria</taxon>
        <taxon>Bacillati</taxon>
        <taxon>Bacillota</taxon>
        <taxon>Bacilli</taxon>
        <taxon>Lactobacillales</taxon>
        <taxon>Lactobacillaceae</taxon>
        <taxon>Ligilactobacillus</taxon>
    </lineage>
</organism>
<dbReference type="EMBL" id="JABAFP010000038">
    <property type="protein sequence ID" value="NME42854.1"/>
    <property type="molecule type" value="Genomic_DNA"/>
</dbReference>
<protein>
    <submittedName>
        <fullName evidence="1">ArpU family transcriptional regulator</fullName>
    </submittedName>
</protein>